<evidence type="ECO:0000259" key="3">
    <source>
        <dbReference type="Pfam" id="PF05567"/>
    </source>
</evidence>
<evidence type="ECO:0000313" key="4">
    <source>
        <dbReference type="EMBL" id="PSF09181.1"/>
    </source>
</evidence>
<keyword evidence="2" id="KW-0106">Calcium</keyword>
<dbReference type="AlphaFoldDB" id="A0A2T1KGC1"/>
<proteinExistence type="predicted"/>
<dbReference type="GO" id="GO:0046872">
    <property type="term" value="F:metal ion binding"/>
    <property type="evidence" value="ECO:0007669"/>
    <property type="project" value="UniProtKB-KW"/>
</dbReference>
<accession>A0A2T1KGC1</accession>
<dbReference type="EMBL" id="PXNN01000009">
    <property type="protein sequence ID" value="PSF09181.1"/>
    <property type="molecule type" value="Genomic_DNA"/>
</dbReference>
<sequence length="1165" mass="127065">MRASAMFRQLKLNILAVGMALVLPAAGWGDVNFAQKPLAAGGGVDPNLLFILDDSGSMRWGFMPDDLDEHFDIGGYGSNCGNNGTYGGMPLCYYYTNNGRQFLASSHLNKLYFNPSVTYAPPLAANGASFPNASFTNASVNGYNSDANRVNLSNNYRAVMDDFFYKQNFNRGFAVSHNANSEPAFYYRFNNAGGCESDPYQDSCYTKVVVAASEHQNFANWFSYYRTREMAAKAGIGTVFANQDLSTDFRLGWGQINQGRNTVDDAANVRAVTNGVRSFDSVRANFINWLYGVSSTGATPSQRALEGAGQYFEKSERAWLDDPGSSKSSANPARECRISATMLMTDGYYNTGTSYDPDLSINADNVDGPVITNDTGDTGQYKAESPFSDTVTSRVTLADIAAHYWKRDLRTDIDNYVPTISAVTGGNDSDVRKTVGNPAFWQHMMTYGIGFGVEGTVSRDDAVSAALNGTGVDWWGGSTNENKINDLLHASMNGRGDFFSAGDPGTFRSQLEGLLDQFLGNAGSATGVDFNVASIEAENALVFSSYFEPNGWTGDLEAITLESGSDGRPEIAEDEDNEGWSARARLNAAVPDNRKILTYDGSQGQPFRWGSLSNAQKNDLNTGTPSLGEKRLEYLRGKKRETLESENEGDGKYFRQRQHLLGTIVNSTPRYVGVPDSFWPNNDTFGDGKYSIFRNSNLERTPVVYVGANDGMLHGFKATSLADGGGDEVLAYVPSFIASTADEEGLHYLTKPGFSHRFYVDLNLEVVDVHTRGRRANGNVDNTRDWRTVLIGGSRAGAKGIFALDVTNPDDFSEANAGQQVLWEFTHEKLGYLVEPPEIAQMEWPDGNIRWTVFVSSGYNSGSTGFFMLDLEGGLDGTWDNNDYMYFEFKSGGTGLSPLTLIDNVNANYLVDRVYAGDLDGNLWVAENDEGTMKSAYTELGQNSPYFKAAQPITSAPAVALSMDTGKDPDLMILFGTGKYLETGDHSNNDDQYFYAVHETSDAGALPITIDRLVDLPVTQQAGTIDGVDRTIRVASENRVDYDVKRGWYSKLPSTGERVVNYPIIRGEYVYVNTLIPGGNPCLGGGDGWVMGFEILRAENTTPGFPAFENSTENATGFKVNTPPSQLSVWGNLLAFNSGAGGAQFVGLPELIIGLGRKGWREITE</sequence>
<evidence type="ECO:0000256" key="2">
    <source>
        <dbReference type="ARBA" id="ARBA00022837"/>
    </source>
</evidence>
<organism evidence="4 5">
    <name type="scientific">Marinobacter halophilus</name>
    <dbReference type="NCBI Taxonomy" id="1323740"/>
    <lineage>
        <taxon>Bacteria</taxon>
        <taxon>Pseudomonadati</taxon>
        <taxon>Pseudomonadota</taxon>
        <taxon>Gammaproteobacteria</taxon>
        <taxon>Pseudomonadales</taxon>
        <taxon>Marinobacteraceae</taxon>
        <taxon>Marinobacter</taxon>
    </lineage>
</organism>
<gene>
    <name evidence="4" type="ORF">C7H08_06185</name>
</gene>
<evidence type="ECO:0000256" key="1">
    <source>
        <dbReference type="ARBA" id="ARBA00022723"/>
    </source>
</evidence>
<name>A0A2T1KGC1_9GAMM</name>
<comment type="caution">
    <text evidence="4">The sequence shown here is derived from an EMBL/GenBank/DDBJ whole genome shotgun (WGS) entry which is preliminary data.</text>
</comment>
<reference evidence="4 5" key="1">
    <citation type="submission" date="2018-03" db="EMBL/GenBank/DDBJ databases">
        <title>Marinobacter brunus sp. nov., a marine bacterium of Gamma-proteobacteria isolated from the surface seawater of the South China Sea.</title>
        <authorList>
            <person name="Cheng H."/>
            <person name="Wu Y.-H."/>
            <person name="Xamxidin M."/>
            <person name="Xu X.-W."/>
        </authorList>
    </citation>
    <scope>NUCLEOTIDE SEQUENCE [LARGE SCALE GENOMIC DNA]</scope>
    <source>
        <strain evidence="4 5">JCM 30472</strain>
    </source>
</reference>
<protein>
    <recommendedName>
        <fullName evidence="3">PilY1 beta-propeller domain-containing protein</fullName>
    </recommendedName>
</protein>
<dbReference type="Pfam" id="PF05567">
    <property type="entry name" value="T4P_PilY1"/>
    <property type="match status" value="1"/>
</dbReference>
<keyword evidence="1" id="KW-0479">Metal-binding</keyword>
<keyword evidence="5" id="KW-1185">Reference proteome</keyword>
<dbReference type="OrthoDB" id="7156875at2"/>
<feature type="domain" description="PilY1 beta-propeller" evidence="3">
    <location>
        <begin position="661"/>
        <end position="1021"/>
    </location>
</feature>
<evidence type="ECO:0000313" key="5">
    <source>
        <dbReference type="Proteomes" id="UP000238385"/>
    </source>
</evidence>
<dbReference type="Proteomes" id="UP000238385">
    <property type="component" value="Unassembled WGS sequence"/>
</dbReference>
<dbReference type="InterPro" id="IPR008707">
    <property type="entry name" value="B-propeller_PilY1"/>
</dbReference>